<dbReference type="RefSeq" id="WP_223092755.1">
    <property type="nucleotide sequence ID" value="NZ_CP061913.1"/>
</dbReference>
<name>A0ABV5MJP1_9ACTN</name>
<keyword evidence="3" id="KW-1185">Reference proteome</keyword>
<protein>
    <submittedName>
        <fullName evidence="2">Uncharacterized protein</fullName>
    </submittedName>
</protein>
<gene>
    <name evidence="2" type="ORF">ACFFTR_38885</name>
</gene>
<sequence>MLVLFDGTVQIHYQQLYVESREPDIIAIDAIDAYAGQRNGMCGAATPGLLYITTGKGSGPAAIRVERHDTEPPIEDVWEDIVEVPFHPQTSTVQLMQWAAEARWPLDLEHQHYRVRYHARGMDFSDEGSDEPDEDYLLQFWPAPPKPDRIVRQETKTAGHLNTERIWSPKSGRYVEP</sequence>
<evidence type="ECO:0000313" key="3">
    <source>
        <dbReference type="Proteomes" id="UP001589608"/>
    </source>
</evidence>
<reference evidence="2 3" key="1">
    <citation type="submission" date="2024-09" db="EMBL/GenBank/DDBJ databases">
        <authorList>
            <person name="Sun Q."/>
            <person name="Mori K."/>
        </authorList>
    </citation>
    <scope>NUCLEOTIDE SEQUENCE [LARGE SCALE GENOMIC DNA]</scope>
    <source>
        <strain evidence="2 3">JCM 3307</strain>
    </source>
</reference>
<organism evidence="2 3">
    <name type="scientific">Dactylosporangium vinaceum</name>
    <dbReference type="NCBI Taxonomy" id="53362"/>
    <lineage>
        <taxon>Bacteria</taxon>
        <taxon>Bacillati</taxon>
        <taxon>Actinomycetota</taxon>
        <taxon>Actinomycetes</taxon>
        <taxon>Micromonosporales</taxon>
        <taxon>Micromonosporaceae</taxon>
        <taxon>Dactylosporangium</taxon>
    </lineage>
</organism>
<dbReference type="EMBL" id="JBHMCA010000063">
    <property type="protein sequence ID" value="MFB9449078.1"/>
    <property type="molecule type" value="Genomic_DNA"/>
</dbReference>
<comment type="caution">
    <text evidence="2">The sequence shown here is derived from an EMBL/GenBank/DDBJ whole genome shotgun (WGS) entry which is preliminary data.</text>
</comment>
<feature type="region of interest" description="Disordered" evidence="1">
    <location>
        <begin position="155"/>
        <end position="177"/>
    </location>
</feature>
<evidence type="ECO:0000313" key="2">
    <source>
        <dbReference type="EMBL" id="MFB9449078.1"/>
    </source>
</evidence>
<evidence type="ECO:0000256" key="1">
    <source>
        <dbReference type="SAM" id="MobiDB-lite"/>
    </source>
</evidence>
<accession>A0ABV5MJP1</accession>
<dbReference type="Proteomes" id="UP001589608">
    <property type="component" value="Unassembled WGS sequence"/>
</dbReference>
<proteinExistence type="predicted"/>